<keyword evidence="2" id="KW-1185">Reference proteome</keyword>
<reference evidence="1 2" key="1">
    <citation type="submission" date="2023-02" db="EMBL/GenBank/DDBJ databases">
        <title>LHISI_Scaffold_Assembly.</title>
        <authorList>
            <person name="Stuart O.P."/>
            <person name="Cleave R."/>
            <person name="Magrath M.J.L."/>
            <person name="Mikheyev A.S."/>
        </authorList>
    </citation>
    <scope>NUCLEOTIDE SEQUENCE [LARGE SCALE GENOMIC DNA]</scope>
    <source>
        <strain evidence="1">Daus_M_001</strain>
        <tissue evidence="1">Leg muscle</tissue>
    </source>
</reference>
<organism evidence="1 2">
    <name type="scientific">Dryococelus australis</name>
    <dbReference type="NCBI Taxonomy" id="614101"/>
    <lineage>
        <taxon>Eukaryota</taxon>
        <taxon>Metazoa</taxon>
        <taxon>Ecdysozoa</taxon>
        <taxon>Arthropoda</taxon>
        <taxon>Hexapoda</taxon>
        <taxon>Insecta</taxon>
        <taxon>Pterygota</taxon>
        <taxon>Neoptera</taxon>
        <taxon>Polyneoptera</taxon>
        <taxon>Phasmatodea</taxon>
        <taxon>Verophasmatodea</taxon>
        <taxon>Anareolatae</taxon>
        <taxon>Phasmatidae</taxon>
        <taxon>Eurycanthinae</taxon>
        <taxon>Dryococelus</taxon>
    </lineage>
</organism>
<comment type="caution">
    <text evidence="1">The sequence shown here is derived from an EMBL/GenBank/DDBJ whole genome shotgun (WGS) entry which is preliminary data.</text>
</comment>
<dbReference type="PANTHER" id="PTHR37557:SF4">
    <property type="entry name" value="CCHC-TYPE DOMAIN-CONTAINING PROTEIN"/>
    <property type="match status" value="1"/>
</dbReference>
<dbReference type="PANTHER" id="PTHR37557">
    <property type="entry name" value="115 KDA PROTEIN IN TYPE-1 RETROTRANSPOSABLE ELEMENT R1DM-LIKE PROTEIN-RELATED-RELATED"/>
    <property type="match status" value="1"/>
</dbReference>
<name>A0ABQ9G6L8_9NEOP</name>
<gene>
    <name evidence="1" type="ORF">PR048_031909</name>
</gene>
<dbReference type="Proteomes" id="UP001159363">
    <property type="component" value="Chromosome 14"/>
</dbReference>
<proteinExistence type="predicted"/>
<evidence type="ECO:0000313" key="1">
    <source>
        <dbReference type="EMBL" id="KAJ8868100.1"/>
    </source>
</evidence>
<accession>A0ABQ9G6L8</accession>
<evidence type="ECO:0000313" key="2">
    <source>
        <dbReference type="Proteomes" id="UP001159363"/>
    </source>
</evidence>
<sequence length="812" mass="89830">MVSVRQCAANTLLNPVYSHLASVNLSAEYFVYYPCPLCGIQKSQCRRCAHTFSTKTGCALHEKRGIEVEFNAAASPGPPKGHNTLWTDKELHILAYFSLGKEDGNFGHTFSASTALAEGVTTIRRDTGEQQEVSASTSGVVTIRERWLSLLDDLEEVHDESFRVEILELAARCAVEGTPLEEVWVTHVASTKRAQHRYEYAVMQNMWKRDRARVARSVLEGERLDQEVQILSETAEVPEEYGDDPHGMAIPITSKEVKRAEIYGQSASGSDVENSSNRCKDDLIPKKVPLLPSDFRPISIASIVMRQYHKILARRIQSSIQISAEQRAFLNSDGLAENLTLLSEVLHSVSSQLKLTYLAVLDVKKALDTGTTSIQLPGLIKKDLPIHQGVWQGDPLSSGESLQFGRWSVGGGVEISSEKSHSLSLVAMGKTRQIKVLTEALLKLGDQFLSPLGISESWKYLCISFTARGVKAFRKELEESLRRISEAPLKPFQRMEILRTFLYHLSFARVSIGIMKAMDILGRAAVRRWLKLPKDVALGIFHASSSASGLGILSLLQCSSMDFGMNEERGQIRLSPDALLGSVFLLFGLLASVNGKDLLPAKGSKMSTSWLVVDARVILAWDYILYLQICRVGFDEVELAYHISQQCIRTHEARMARHDIVRVVAENCARLRKPDLVAVHKQIGKAVVMDIQIVQATNLAWSYNTKMKKYSMKDLASVMSECGVEEVSVIPITLTWKGSWFAESASELQEIIGGEAFLKSLGDARRPSAFSIASSVLSGGSAPPGQLLDNSEHLVDGWAMRHMLEGVTVPKM</sequence>
<protein>
    <submittedName>
        <fullName evidence="1">Uncharacterized protein</fullName>
    </submittedName>
</protein>
<dbReference type="EMBL" id="JARBHB010000015">
    <property type="protein sequence ID" value="KAJ8868100.1"/>
    <property type="molecule type" value="Genomic_DNA"/>
</dbReference>